<accession>A0A9N9HGN7</accession>
<evidence type="ECO:0000313" key="2">
    <source>
        <dbReference type="Proteomes" id="UP000789508"/>
    </source>
</evidence>
<keyword evidence="2" id="KW-1185">Reference proteome</keyword>
<feature type="non-terminal residue" evidence="1">
    <location>
        <position position="1"/>
    </location>
</feature>
<organism evidence="1 2">
    <name type="scientific">Ambispora leptoticha</name>
    <dbReference type="NCBI Taxonomy" id="144679"/>
    <lineage>
        <taxon>Eukaryota</taxon>
        <taxon>Fungi</taxon>
        <taxon>Fungi incertae sedis</taxon>
        <taxon>Mucoromycota</taxon>
        <taxon>Glomeromycotina</taxon>
        <taxon>Glomeromycetes</taxon>
        <taxon>Archaeosporales</taxon>
        <taxon>Ambisporaceae</taxon>
        <taxon>Ambispora</taxon>
    </lineage>
</organism>
<name>A0A9N9HGN7_9GLOM</name>
<dbReference type="EMBL" id="CAJVPS010012668">
    <property type="protein sequence ID" value="CAG8672541.1"/>
    <property type="molecule type" value="Genomic_DNA"/>
</dbReference>
<sequence length="78" mass="9373">PFELIFGYEPHSNYVLLDQLWSQGIRDEENISNDVQIEEYYDVQFDNDNEDNIQVEEDEDDSINESLIKIEMKIYHKT</sequence>
<dbReference type="OrthoDB" id="2425021at2759"/>
<reference evidence="1" key="1">
    <citation type="submission" date="2021-06" db="EMBL/GenBank/DDBJ databases">
        <authorList>
            <person name="Kallberg Y."/>
            <person name="Tangrot J."/>
            <person name="Rosling A."/>
        </authorList>
    </citation>
    <scope>NUCLEOTIDE SEQUENCE</scope>
    <source>
        <strain evidence="1">FL130A</strain>
    </source>
</reference>
<evidence type="ECO:0000313" key="1">
    <source>
        <dbReference type="EMBL" id="CAG8672541.1"/>
    </source>
</evidence>
<protein>
    <submittedName>
        <fullName evidence="1">12063_t:CDS:1</fullName>
    </submittedName>
</protein>
<dbReference type="AlphaFoldDB" id="A0A9N9HGN7"/>
<proteinExistence type="predicted"/>
<comment type="caution">
    <text evidence="1">The sequence shown here is derived from an EMBL/GenBank/DDBJ whole genome shotgun (WGS) entry which is preliminary data.</text>
</comment>
<gene>
    <name evidence="1" type="ORF">ALEPTO_LOCUS10637</name>
</gene>
<dbReference type="Proteomes" id="UP000789508">
    <property type="component" value="Unassembled WGS sequence"/>
</dbReference>